<sequence>MANIIRCKLPDGVHRFKPFTVSDYRDFLLVRNDLTDKDLNEQEELIDEMTLDYFPNYTKSRRHHIFLSAFLGSIGKTKVPIVYECPICGKEQKRLFNLSPKPLTNPVVELQDGISLEFNFPDEVSDDPAEMALNSVKAVYQNGNRFEWGNLPQEKRDEVLNLIEFDAFEKIIQAMKPFHYEMNLRCCESTTLVYDDLCSIFKLLINPDEVFPFYEINHILAKHKYSIESIMNMLPIERSIALSLIEKDNKK</sequence>
<gene>
    <name evidence="1" type="primary">51</name>
    <name evidence="1" type="ORF">Acj9p198</name>
</gene>
<dbReference type="Proteomes" id="UP000008731">
    <property type="component" value="Segment"/>
</dbReference>
<dbReference type="RefSeq" id="YP_004010335.1">
    <property type="nucleotide sequence ID" value="NC_014663.1"/>
</dbReference>
<dbReference type="OrthoDB" id="7667at10239"/>
<keyword evidence="2" id="KW-1185">Reference proteome</keyword>
<evidence type="ECO:0000313" key="1">
    <source>
        <dbReference type="EMBL" id="ADG60098.1"/>
    </source>
</evidence>
<organism evidence="1 2">
    <name type="scientific">Acinetobacter phage Acj9</name>
    <dbReference type="NCBI Taxonomy" id="760939"/>
    <lineage>
        <taxon>Viruses</taxon>
        <taxon>Duplodnaviria</taxon>
        <taxon>Heunggongvirae</taxon>
        <taxon>Uroviricota</taxon>
        <taxon>Caudoviricetes</taxon>
        <taxon>Pantevenvirales</taxon>
        <taxon>Straboviridae</taxon>
        <taxon>Twarogvirinae</taxon>
        <taxon>Acajnonavirus</taxon>
        <taxon>Acajnonavirus acj9</taxon>
    </lineage>
</organism>
<dbReference type="KEGG" id="vg:9926632"/>
<proteinExistence type="predicted"/>
<protein>
    <submittedName>
        <fullName evidence="1">Gp51 baseplate hub assembly catalyst</fullName>
    </submittedName>
</protein>
<dbReference type="InterPro" id="IPR024364">
    <property type="entry name" value="Baseplate_phage_T4-like"/>
</dbReference>
<name>E5EPY2_9CAUD</name>
<dbReference type="GeneID" id="9926632"/>
<dbReference type="Pfam" id="PF12322">
    <property type="entry name" value="T4_baseplate"/>
    <property type="match status" value="1"/>
</dbReference>
<accession>E5EPY2</accession>
<dbReference type="EMBL" id="HM004124">
    <property type="protein sequence ID" value="ADG60098.1"/>
    <property type="molecule type" value="Genomic_DNA"/>
</dbReference>
<reference evidence="1 2" key="1">
    <citation type="journal article" date="2010" name="Virol. J.">
        <title>Genomes of the T4-related bacteriophages as windows on microbial genome evolution.</title>
        <authorList>
            <person name="Petrov V.M."/>
            <person name="Ratnayaka S."/>
            <person name="Nolan J.M."/>
            <person name="Miller E.S."/>
            <person name="Karam J.D."/>
        </authorList>
    </citation>
    <scope>NUCLEOTIDE SEQUENCE [LARGE SCALE GENOMIC DNA]</scope>
</reference>
<evidence type="ECO:0000313" key="2">
    <source>
        <dbReference type="Proteomes" id="UP000008731"/>
    </source>
</evidence>